<evidence type="ECO:0000313" key="2">
    <source>
        <dbReference type="Proteomes" id="UP000049983"/>
    </source>
</evidence>
<name>A0A0M7A9G8_9HYPH</name>
<keyword evidence="2" id="KW-1185">Reference proteome</keyword>
<dbReference type="Proteomes" id="UP000049983">
    <property type="component" value="Unassembled WGS sequence"/>
</dbReference>
<protein>
    <submittedName>
        <fullName evidence="1">Uncharacterized protein</fullName>
    </submittedName>
</protein>
<proteinExistence type="predicted"/>
<evidence type="ECO:0000313" key="1">
    <source>
        <dbReference type="EMBL" id="CTQ66090.1"/>
    </source>
</evidence>
<gene>
    <name evidence="1" type="ORF">LA5096_00963</name>
</gene>
<dbReference type="EMBL" id="CXWC01000002">
    <property type="protein sequence ID" value="CTQ66090.1"/>
    <property type="molecule type" value="Genomic_DNA"/>
</dbReference>
<dbReference type="AlphaFoldDB" id="A0A0M7A9G8"/>
<accession>A0A0M7A9G8</accession>
<organism evidence="1 2">
    <name type="scientific">Roseibium album</name>
    <dbReference type="NCBI Taxonomy" id="311410"/>
    <lineage>
        <taxon>Bacteria</taxon>
        <taxon>Pseudomonadati</taxon>
        <taxon>Pseudomonadota</taxon>
        <taxon>Alphaproteobacteria</taxon>
        <taxon>Hyphomicrobiales</taxon>
        <taxon>Stappiaceae</taxon>
        <taxon>Roseibium</taxon>
    </lineage>
</organism>
<reference evidence="2" key="1">
    <citation type="submission" date="2015-07" db="EMBL/GenBank/DDBJ databases">
        <authorList>
            <person name="Rodrigo-Torres Lidia"/>
            <person name="Arahal R.David."/>
        </authorList>
    </citation>
    <scope>NUCLEOTIDE SEQUENCE [LARGE SCALE GENOMIC DNA]</scope>
    <source>
        <strain evidence="2">CECT 5096</strain>
    </source>
</reference>
<sequence>MSTFGGTSEDDQSTVQVSIADEPLVRCSRADALSGPAFGCVHCFVEAHNCKKVCEPVCATSGETHMIEQRLI</sequence>